<dbReference type="PROSITE" id="PS50071">
    <property type="entry name" value="HOMEOBOX_2"/>
    <property type="match status" value="1"/>
</dbReference>
<dbReference type="SMART" id="SM00389">
    <property type="entry name" value="HOX"/>
    <property type="match status" value="1"/>
</dbReference>
<dbReference type="SUPFAM" id="SSF46689">
    <property type="entry name" value="Homeodomain-like"/>
    <property type="match status" value="1"/>
</dbReference>
<feature type="region of interest" description="Disordered" evidence="8">
    <location>
        <begin position="471"/>
        <end position="496"/>
    </location>
</feature>
<dbReference type="PROSITE" id="PS00465">
    <property type="entry name" value="POU_2"/>
    <property type="match status" value="1"/>
</dbReference>
<comment type="similarity">
    <text evidence="7">Belongs to the POU transcription factor family.</text>
</comment>
<evidence type="ECO:0000256" key="6">
    <source>
        <dbReference type="RuleBase" id="RU000682"/>
    </source>
</evidence>
<sequence>MEHVSRYFLHRELLLTMAKVESAGCVGVTENQTKLDVSEEKMMLEEKNLTSQSLTEATGKADNDGAAVERREILQQVPKKNINMVPRPALVAGRTMSGMQAIQQLTTSTPAQTIVKVEAEETVNKVQIKVEDIVNNVATKQESTQQIPAQTVLQAQALSQAMAAQQVISPQGVTTYIPVDNTQAVMQGLIPCTGTVVLLSSPSSIQGFKTVLPNGTQLISTSSGTAGGAVIHGSWPGITTTDGKAVNIVQTTCTTSNAGATPQVVRVSYVPVNGNHGQTPVVPQGDSSSVSVEKLPSMVTGGFDEDDEEAATDPTTPDELSTFAKQFRQRRVALGFTQADVGVALGTLYGNVLSQTTICRFEALQLSLKNMCKLKPLLQKWLQETDASSSGHEGEKQQNPSNFAFATHNGPYKKRKRRTIIEKNVKGVLENHFEKMPRPSTSDISSLAESLGLDREVVRVWFCNRRQKERRVSSSSVSNGDEGCMMEQHDDGENSV</sequence>
<dbReference type="EMBL" id="KU746930">
    <property type="protein sequence ID" value="AOP31985.1"/>
    <property type="molecule type" value="mRNA"/>
</dbReference>
<dbReference type="PRINTS" id="PR00028">
    <property type="entry name" value="POUDOMAIN"/>
</dbReference>
<dbReference type="InterPro" id="IPR050255">
    <property type="entry name" value="POU_domain_TF"/>
</dbReference>
<dbReference type="GO" id="GO:0003677">
    <property type="term" value="F:DNA binding"/>
    <property type="evidence" value="ECO:0007669"/>
    <property type="project" value="UniProtKB-UniRule"/>
</dbReference>
<dbReference type="Gene3D" id="1.10.10.60">
    <property type="entry name" value="Homeodomain-like"/>
    <property type="match status" value="1"/>
</dbReference>
<dbReference type="InterPro" id="IPR009057">
    <property type="entry name" value="Homeodomain-like_sf"/>
</dbReference>
<dbReference type="InterPro" id="IPR013847">
    <property type="entry name" value="POU"/>
</dbReference>
<proteinExistence type="evidence at transcript level"/>
<feature type="region of interest" description="Disordered" evidence="8">
    <location>
        <begin position="388"/>
        <end position="409"/>
    </location>
</feature>
<keyword evidence="3 5" id="KW-0371">Homeobox</keyword>
<dbReference type="InterPro" id="IPR010982">
    <property type="entry name" value="Lambda_DNA-bd_dom_sf"/>
</dbReference>
<keyword evidence="2 5" id="KW-0238">DNA-binding</keyword>
<evidence type="ECO:0000256" key="2">
    <source>
        <dbReference type="ARBA" id="ARBA00023125"/>
    </source>
</evidence>
<keyword evidence="4 5" id="KW-0539">Nucleus</keyword>
<dbReference type="CDD" id="cd00086">
    <property type="entry name" value="homeodomain"/>
    <property type="match status" value="1"/>
</dbReference>
<accession>A0A1C9KCU9</accession>
<dbReference type="PROSITE" id="PS00027">
    <property type="entry name" value="HOMEOBOX_1"/>
    <property type="match status" value="1"/>
</dbReference>
<dbReference type="PROSITE" id="PS51179">
    <property type="entry name" value="POU_3"/>
    <property type="match status" value="1"/>
</dbReference>
<dbReference type="InterPro" id="IPR000327">
    <property type="entry name" value="POU_dom"/>
</dbReference>
<evidence type="ECO:0000256" key="1">
    <source>
        <dbReference type="ARBA" id="ARBA00004123"/>
    </source>
</evidence>
<dbReference type="SUPFAM" id="SSF47413">
    <property type="entry name" value="lambda repressor-like DNA-binding domains"/>
    <property type="match status" value="1"/>
</dbReference>
<evidence type="ECO:0000256" key="8">
    <source>
        <dbReference type="SAM" id="MobiDB-lite"/>
    </source>
</evidence>
<feature type="region of interest" description="Disordered" evidence="8">
    <location>
        <begin position="299"/>
        <end position="318"/>
    </location>
</feature>
<dbReference type="PANTHER" id="PTHR11636">
    <property type="entry name" value="POU DOMAIN"/>
    <property type="match status" value="1"/>
</dbReference>
<evidence type="ECO:0000256" key="5">
    <source>
        <dbReference type="PROSITE-ProRule" id="PRU00108"/>
    </source>
</evidence>
<dbReference type="Gene3D" id="1.10.260.40">
    <property type="entry name" value="lambda repressor-like DNA-binding domains"/>
    <property type="match status" value="1"/>
</dbReference>
<feature type="compositionally biased region" description="Polar residues" evidence="8">
    <location>
        <begin position="388"/>
        <end position="404"/>
    </location>
</feature>
<name>A0A1C9KCU9_NEMVE</name>
<dbReference type="FunFam" id="1.10.260.40:FF:000001">
    <property type="entry name" value="POU domain protein"/>
    <property type="match status" value="1"/>
</dbReference>
<dbReference type="Pfam" id="PF00046">
    <property type="entry name" value="Homeodomain"/>
    <property type="match status" value="1"/>
</dbReference>
<dbReference type="Pfam" id="PF00157">
    <property type="entry name" value="Pou"/>
    <property type="match status" value="1"/>
</dbReference>
<dbReference type="GO" id="GO:0005634">
    <property type="term" value="C:nucleus"/>
    <property type="evidence" value="ECO:0007669"/>
    <property type="project" value="UniProtKB-SubCell"/>
</dbReference>
<reference evidence="11" key="1">
    <citation type="submission" date="2016-02" db="EMBL/GenBank/DDBJ databases">
        <title>Erk-MAPK signaling is required for endodermal and ectodermal patterning prior to the onset of gastrulation in the sea anemone Nematostella vectensis.</title>
        <authorList>
            <person name="Johnston H."/>
            <person name="Amiel A.R."/>
            <person name="Chock T."/>
            <person name="Dahlin P."/>
            <person name="Steinworth B."/>
            <person name="Iglesias M."/>
            <person name="Layden M."/>
            <person name="Rottinger E."/>
            <person name="Martindale M.Q."/>
        </authorList>
    </citation>
    <scope>NUCLEOTIDE SEQUENCE</scope>
</reference>
<evidence type="ECO:0000256" key="7">
    <source>
        <dbReference type="RuleBase" id="RU361194"/>
    </source>
</evidence>
<organism evidence="11">
    <name type="scientific">Nematostella vectensis</name>
    <name type="common">Starlet sea anemone</name>
    <dbReference type="NCBI Taxonomy" id="45351"/>
    <lineage>
        <taxon>Eukaryota</taxon>
        <taxon>Metazoa</taxon>
        <taxon>Cnidaria</taxon>
        <taxon>Anthozoa</taxon>
        <taxon>Hexacorallia</taxon>
        <taxon>Actiniaria</taxon>
        <taxon>Edwardsiidae</taxon>
        <taxon>Nematostella</taxon>
    </lineage>
</organism>
<evidence type="ECO:0000259" key="9">
    <source>
        <dbReference type="PROSITE" id="PS50071"/>
    </source>
</evidence>
<dbReference type="GO" id="GO:0000981">
    <property type="term" value="F:DNA-binding transcription factor activity, RNA polymerase II-specific"/>
    <property type="evidence" value="ECO:0007669"/>
    <property type="project" value="InterPro"/>
</dbReference>
<dbReference type="InterPro" id="IPR001356">
    <property type="entry name" value="HD"/>
</dbReference>
<dbReference type="SMART" id="SM00352">
    <property type="entry name" value="POU"/>
    <property type="match status" value="1"/>
</dbReference>
<feature type="domain" description="POU-specific" evidence="10">
    <location>
        <begin position="312"/>
        <end position="386"/>
    </location>
</feature>
<feature type="DNA-binding region" description="Homeobox" evidence="5">
    <location>
        <begin position="414"/>
        <end position="473"/>
    </location>
</feature>
<keyword evidence="7" id="KW-0804">Transcription</keyword>
<feature type="compositionally biased region" description="Basic and acidic residues" evidence="8">
    <location>
        <begin position="487"/>
        <end position="496"/>
    </location>
</feature>
<dbReference type="AlphaFoldDB" id="A0A1C9KCU9"/>
<protein>
    <recommendedName>
        <fullName evidence="7">POU domain protein</fullName>
    </recommendedName>
</protein>
<dbReference type="PANTHER" id="PTHR11636:SF89">
    <property type="entry name" value="POU DOMAIN PROTEIN 2, ISOFORM B-RELATED"/>
    <property type="match status" value="1"/>
</dbReference>
<evidence type="ECO:0000256" key="4">
    <source>
        <dbReference type="ARBA" id="ARBA00023242"/>
    </source>
</evidence>
<evidence type="ECO:0000256" key="3">
    <source>
        <dbReference type="ARBA" id="ARBA00023155"/>
    </source>
</evidence>
<dbReference type="InterPro" id="IPR017970">
    <property type="entry name" value="Homeobox_CS"/>
</dbReference>
<evidence type="ECO:0000259" key="10">
    <source>
        <dbReference type="PROSITE" id="PS51179"/>
    </source>
</evidence>
<evidence type="ECO:0000313" key="11">
    <source>
        <dbReference type="EMBL" id="AOP31985.1"/>
    </source>
</evidence>
<comment type="subcellular location">
    <subcellularLocation>
        <location evidence="1 5 6">Nucleus</location>
    </subcellularLocation>
</comment>
<feature type="domain" description="Homeobox" evidence="9">
    <location>
        <begin position="412"/>
        <end position="472"/>
    </location>
</feature>